<protein>
    <recommendedName>
        <fullName evidence="1">DUF6851 domain-containing protein</fullName>
    </recommendedName>
</protein>
<evidence type="ECO:0000259" key="1">
    <source>
        <dbReference type="Pfam" id="PF21167"/>
    </source>
</evidence>
<dbReference type="PROSITE" id="PS51318">
    <property type="entry name" value="TAT"/>
    <property type="match status" value="1"/>
</dbReference>
<dbReference type="EMBL" id="JACHGW010000006">
    <property type="protein sequence ID" value="MBB6053217.1"/>
    <property type="molecule type" value="Genomic_DNA"/>
</dbReference>
<name>A0A7W9SUR1_ARMRO</name>
<evidence type="ECO:0000313" key="2">
    <source>
        <dbReference type="EMBL" id="MBB6053217.1"/>
    </source>
</evidence>
<dbReference type="InterPro" id="IPR036938">
    <property type="entry name" value="PAP2/HPO_sf"/>
</dbReference>
<organism evidence="2 3">
    <name type="scientific">Armatimonas rosea</name>
    <dbReference type="NCBI Taxonomy" id="685828"/>
    <lineage>
        <taxon>Bacteria</taxon>
        <taxon>Bacillati</taxon>
        <taxon>Armatimonadota</taxon>
        <taxon>Armatimonadia</taxon>
        <taxon>Armatimonadales</taxon>
        <taxon>Armatimonadaceae</taxon>
        <taxon>Armatimonas</taxon>
    </lineage>
</organism>
<dbReference type="AlphaFoldDB" id="A0A7W9SUR1"/>
<dbReference type="SUPFAM" id="SSF48317">
    <property type="entry name" value="Acid phosphatase/Vanadium-dependent haloperoxidase"/>
    <property type="match status" value="1"/>
</dbReference>
<gene>
    <name evidence="2" type="ORF">HNQ39_005051</name>
</gene>
<feature type="domain" description="DUF6851" evidence="1">
    <location>
        <begin position="69"/>
        <end position="198"/>
    </location>
</feature>
<sequence>MTNDTPLTRRQFLLGGLALPPTLALIGCGGGGGGASIPRTVVGKWAEATLDAISHATLGPPMNARAIAMVFTAAYDAWSCYDSVALGTRLGGALRRPEGERTESNKAQAVSFAAYRVLVDLYPAHKASFDEQLLALGYDPSNMSLDTTTAAGIGNRCAQELLTFRHSDGSNQLNNYADTTGYVPVNGPDTVVDPKYWQQIRFPNGATPAYIGPHWGNVTPFALSSSSVLRPAAPPEFGSALYIAEMNEVIQLTADLTPQQKSWVEYWADGPRSVQPPGHWLLFALAVSARDSHSLDRDVQCFFLVGNAVMDAGISCWECKRHYNTSRPITAIRALSPGNAFWVPSQSADFLTPPFPEYTSGHSTFSAAAAEVLKRFTGSDDFVYSTGRIAPLAGQWTTFSGAAEQAGVSRRYGGIHFESADLEGRRIGRLVGGLVWDRVMGYLQGTRT</sequence>
<dbReference type="PANTHER" id="PTHR34599">
    <property type="entry name" value="PEROXIDASE-RELATED"/>
    <property type="match status" value="1"/>
</dbReference>
<keyword evidence="3" id="KW-1185">Reference proteome</keyword>
<dbReference type="InterPro" id="IPR052559">
    <property type="entry name" value="V-haloperoxidase"/>
</dbReference>
<dbReference type="Proteomes" id="UP000520814">
    <property type="component" value="Unassembled WGS sequence"/>
</dbReference>
<reference evidence="2 3" key="1">
    <citation type="submission" date="2020-08" db="EMBL/GenBank/DDBJ databases">
        <title>Genomic Encyclopedia of Type Strains, Phase IV (KMG-IV): sequencing the most valuable type-strain genomes for metagenomic binning, comparative biology and taxonomic classification.</title>
        <authorList>
            <person name="Goeker M."/>
        </authorList>
    </citation>
    <scope>NUCLEOTIDE SEQUENCE [LARGE SCALE GENOMIC DNA]</scope>
    <source>
        <strain evidence="2 3">DSM 23562</strain>
    </source>
</reference>
<dbReference type="InterPro" id="IPR049283">
    <property type="entry name" value="DUF6851"/>
</dbReference>
<accession>A0A7W9SUR1</accession>
<dbReference type="PANTHER" id="PTHR34599:SF2">
    <property type="entry name" value="TRAF-TYPE DOMAIN-CONTAINING PROTEIN"/>
    <property type="match status" value="1"/>
</dbReference>
<comment type="caution">
    <text evidence="2">The sequence shown here is derived from an EMBL/GenBank/DDBJ whole genome shotgun (WGS) entry which is preliminary data.</text>
</comment>
<proteinExistence type="predicted"/>
<dbReference type="InterPro" id="IPR006311">
    <property type="entry name" value="TAT_signal"/>
</dbReference>
<dbReference type="Pfam" id="PF21167">
    <property type="entry name" value="DUF6851"/>
    <property type="match status" value="1"/>
</dbReference>
<dbReference type="Gene3D" id="1.10.606.20">
    <property type="match status" value="1"/>
</dbReference>
<dbReference type="CDD" id="cd03398">
    <property type="entry name" value="PAP2_haloperoxidase"/>
    <property type="match status" value="1"/>
</dbReference>
<dbReference type="RefSeq" id="WP_184203314.1">
    <property type="nucleotide sequence ID" value="NZ_JACHGW010000006.1"/>
</dbReference>
<evidence type="ECO:0000313" key="3">
    <source>
        <dbReference type="Proteomes" id="UP000520814"/>
    </source>
</evidence>